<sequence>MASTLQPTVLVTSISTTIPLTTSLPPFASTSQTVYVECFSSASGTCASSSTLTAVAIFDYFFGLNLTTTVTTVIPVTITTEYAAPTATTPCSKQQFERCNKAGRTLKLSNPSSILVVLLLAVFVLM</sequence>
<name>G4THI8_SERID</name>
<dbReference type="HOGENOM" id="CLU_1982419_0_0_1"/>
<dbReference type="AlphaFoldDB" id="G4THI8"/>
<gene>
    <name evidence="2" type="ORF">PIIN_04720</name>
</gene>
<evidence type="ECO:0000313" key="2">
    <source>
        <dbReference type="EMBL" id="CCA70785.1"/>
    </source>
</evidence>
<keyword evidence="3" id="KW-1185">Reference proteome</keyword>
<evidence type="ECO:0000256" key="1">
    <source>
        <dbReference type="SAM" id="Phobius"/>
    </source>
</evidence>
<evidence type="ECO:0000313" key="3">
    <source>
        <dbReference type="Proteomes" id="UP000007148"/>
    </source>
</evidence>
<reference evidence="2 3" key="1">
    <citation type="journal article" date="2011" name="PLoS Pathog.">
        <title>Endophytic Life Strategies Decoded by Genome and Transcriptome Analyses of the Mutualistic Root Symbiont Piriformospora indica.</title>
        <authorList>
            <person name="Zuccaro A."/>
            <person name="Lahrmann U."/>
            <person name="Guldener U."/>
            <person name="Langen G."/>
            <person name="Pfiffi S."/>
            <person name="Biedenkopf D."/>
            <person name="Wong P."/>
            <person name="Samans B."/>
            <person name="Grimm C."/>
            <person name="Basiewicz M."/>
            <person name="Murat C."/>
            <person name="Martin F."/>
            <person name="Kogel K.H."/>
        </authorList>
    </citation>
    <scope>NUCLEOTIDE SEQUENCE [LARGE SCALE GENOMIC DNA]</scope>
    <source>
        <strain evidence="2 3">DSM 11827</strain>
    </source>
</reference>
<feature type="transmembrane region" description="Helical" evidence="1">
    <location>
        <begin position="108"/>
        <end position="125"/>
    </location>
</feature>
<dbReference type="Proteomes" id="UP000007148">
    <property type="component" value="Unassembled WGS sequence"/>
</dbReference>
<organism evidence="2 3">
    <name type="scientific">Serendipita indica (strain DSM 11827)</name>
    <name type="common">Root endophyte fungus</name>
    <name type="synonym">Piriformospora indica</name>
    <dbReference type="NCBI Taxonomy" id="1109443"/>
    <lineage>
        <taxon>Eukaryota</taxon>
        <taxon>Fungi</taxon>
        <taxon>Dikarya</taxon>
        <taxon>Basidiomycota</taxon>
        <taxon>Agaricomycotina</taxon>
        <taxon>Agaricomycetes</taxon>
        <taxon>Sebacinales</taxon>
        <taxon>Serendipitaceae</taxon>
        <taxon>Serendipita</taxon>
    </lineage>
</organism>
<protein>
    <submittedName>
        <fullName evidence="2">Uncharacterized protein</fullName>
    </submittedName>
</protein>
<keyword evidence="1" id="KW-0472">Membrane</keyword>
<accession>G4THI8</accession>
<keyword evidence="1" id="KW-0812">Transmembrane</keyword>
<keyword evidence="1" id="KW-1133">Transmembrane helix</keyword>
<dbReference type="InParanoid" id="G4THI8"/>
<proteinExistence type="predicted"/>
<comment type="caution">
    <text evidence="2">The sequence shown here is derived from an EMBL/GenBank/DDBJ whole genome shotgun (WGS) entry which is preliminary data.</text>
</comment>
<dbReference type="EMBL" id="CAFZ01000094">
    <property type="protein sequence ID" value="CCA70785.1"/>
    <property type="molecule type" value="Genomic_DNA"/>
</dbReference>